<evidence type="ECO:0000313" key="1">
    <source>
        <dbReference type="EMBL" id="AKH48030.1"/>
    </source>
</evidence>
<accession>A0A0F7L7W1</accession>
<reference evidence="1" key="1">
    <citation type="journal article" date="2015" name="Front. Microbiol.">
        <title>Combining genomic sequencing methods to explore viral diversity and reveal potential virus-host interactions.</title>
        <authorList>
            <person name="Chow C.E."/>
            <person name="Winget D.M."/>
            <person name="White R.A.III."/>
            <person name="Hallam S.J."/>
            <person name="Suttle C.A."/>
        </authorList>
    </citation>
    <scope>NUCLEOTIDE SEQUENCE</scope>
    <source>
        <strain evidence="1">Oxic1_6</strain>
    </source>
</reference>
<protein>
    <submittedName>
        <fullName evidence="1">Uncharacterized protein</fullName>
    </submittedName>
</protein>
<organism evidence="1">
    <name type="scientific">uncultured marine virus</name>
    <dbReference type="NCBI Taxonomy" id="186617"/>
    <lineage>
        <taxon>Viruses</taxon>
        <taxon>environmental samples</taxon>
    </lineage>
</organism>
<reference evidence="1" key="2">
    <citation type="submission" date="2015-03" db="EMBL/GenBank/DDBJ databases">
        <authorList>
            <person name="Chow C.-E.T."/>
            <person name="Winget D.M."/>
            <person name="White R.A.III."/>
            <person name="Hallam S.J."/>
            <person name="Suttle C.A."/>
        </authorList>
    </citation>
    <scope>NUCLEOTIDE SEQUENCE</scope>
    <source>
        <strain evidence="1">Oxic1_6</strain>
    </source>
</reference>
<name>A0A0F7L7W1_9VIRU</name>
<sequence>MAHGPRALGLRGIGCRPTPEGEQALLATLPLALTWAMLARRSWGRLLLWLRVGSDKGPGGRPRPARVPRQFARLLWRGLRHAHHARLTR</sequence>
<dbReference type="EMBL" id="KR029601">
    <property type="protein sequence ID" value="AKH48030.1"/>
    <property type="molecule type" value="Genomic_DNA"/>
</dbReference>
<proteinExistence type="predicted"/>